<dbReference type="PANTHER" id="PTHR19303:SF74">
    <property type="entry name" value="POGO TRANSPOSABLE ELEMENT WITH KRAB DOMAIN"/>
    <property type="match status" value="1"/>
</dbReference>
<dbReference type="SUPFAM" id="SSF46689">
    <property type="entry name" value="Homeodomain-like"/>
    <property type="match status" value="1"/>
</dbReference>
<dbReference type="Gene3D" id="1.10.10.60">
    <property type="entry name" value="Homeodomain-like"/>
    <property type="match status" value="1"/>
</dbReference>
<evidence type="ECO:0000256" key="4">
    <source>
        <dbReference type="SAM" id="MobiDB-lite"/>
    </source>
</evidence>
<dbReference type="Proteomes" id="UP001549921">
    <property type="component" value="Unassembled WGS sequence"/>
</dbReference>
<dbReference type="InterPro" id="IPR050863">
    <property type="entry name" value="CenT-Element_Derived"/>
</dbReference>
<accession>A0ABD0SWJ7</accession>
<evidence type="ECO:0000256" key="3">
    <source>
        <dbReference type="ARBA" id="ARBA00023242"/>
    </source>
</evidence>
<dbReference type="GO" id="GO:0003677">
    <property type="term" value="F:DNA binding"/>
    <property type="evidence" value="ECO:0007669"/>
    <property type="project" value="UniProtKB-KW"/>
</dbReference>
<dbReference type="InterPro" id="IPR006600">
    <property type="entry name" value="HTH_CenpB_DNA-bd_dom"/>
</dbReference>
<proteinExistence type="predicted"/>
<dbReference type="PANTHER" id="PTHR19303">
    <property type="entry name" value="TRANSPOSON"/>
    <property type="match status" value="1"/>
</dbReference>
<dbReference type="InterPro" id="IPR036397">
    <property type="entry name" value="RNaseH_sf"/>
</dbReference>
<keyword evidence="2" id="KW-0238">DNA-binding</keyword>
<dbReference type="Pfam" id="PF05225">
    <property type="entry name" value="HTH_psq"/>
    <property type="match status" value="1"/>
</dbReference>
<gene>
    <name evidence="6" type="ORF">ABMA28_003517</name>
</gene>
<dbReference type="EMBL" id="JBEDNZ010000014">
    <property type="protein sequence ID" value="KAL0830060.1"/>
    <property type="molecule type" value="Genomic_DNA"/>
</dbReference>
<dbReference type="InterPro" id="IPR004875">
    <property type="entry name" value="DDE_SF_endonuclease_dom"/>
</dbReference>
<dbReference type="Pfam" id="PF03221">
    <property type="entry name" value="HTH_Tnp_Tc5"/>
    <property type="match status" value="1"/>
</dbReference>
<dbReference type="Gene3D" id="3.30.420.10">
    <property type="entry name" value="Ribonuclease H-like superfamily/Ribonuclease H"/>
    <property type="match status" value="1"/>
</dbReference>
<dbReference type="AlphaFoldDB" id="A0ABD0SWJ7"/>
<name>A0ABD0SWJ7_LOXSC</name>
<protein>
    <recommendedName>
        <fullName evidence="5">HTH CENPB-type domain-containing protein</fullName>
    </recommendedName>
</protein>
<dbReference type="InterPro" id="IPR007889">
    <property type="entry name" value="HTH_Psq"/>
</dbReference>
<dbReference type="Pfam" id="PF03184">
    <property type="entry name" value="DDE_1"/>
    <property type="match status" value="1"/>
</dbReference>
<keyword evidence="3" id="KW-0539">Nucleus</keyword>
<evidence type="ECO:0000256" key="1">
    <source>
        <dbReference type="ARBA" id="ARBA00004123"/>
    </source>
</evidence>
<reference evidence="6 7" key="1">
    <citation type="submission" date="2024-06" db="EMBL/GenBank/DDBJ databases">
        <title>A chromosome-level genome assembly of beet webworm, Loxostege sticticalis.</title>
        <authorList>
            <person name="Zhang Y."/>
        </authorList>
    </citation>
    <scope>NUCLEOTIDE SEQUENCE [LARGE SCALE GENOMIC DNA]</scope>
    <source>
        <strain evidence="6">AQ028</strain>
        <tissue evidence="6">Male pupae</tissue>
    </source>
</reference>
<evidence type="ECO:0000313" key="7">
    <source>
        <dbReference type="Proteomes" id="UP001549921"/>
    </source>
</evidence>
<dbReference type="SMART" id="SM00674">
    <property type="entry name" value="CENPB"/>
    <property type="match status" value="1"/>
</dbReference>
<organism evidence="6 7">
    <name type="scientific">Loxostege sticticalis</name>
    <name type="common">Beet webworm moth</name>
    <dbReference type="NCBI Taxonomy" id="481309"/>
    <lineage>
        <taxon>Eukaryota</taxon>
        <taxon>Metazoa</taxon>
        <taxon>Ecdysozoa</taxon>
        <taxon>Arthropoda</taxon>
        <taxon>Hexapoda</taxon>
        <taxon>Insecta</taxon>
        <taxon>Pterygota</taxon>
        <taxon>Neoptera</taxon>
        <taxon>Endopterygota</taxon>
        <taxon>Lepidoptera</taxon>
        <taxon>Glossata</taxon>
        <taxon>Ditrysia</taxon>
        <taxon>Pyraloidea</taxon>
        <taxon>Crambidae</taxon>
        <taxon>Pyraustinae</taxon>
        <taxon>Loxostege</taxon>
    </lineage>
</organism>
<comment type="caution">
    <text evidence="6">The sequence shown here is derived from an EMBL/GenBank/DDBJ whole genome shotgun (WGS) entry which is preliminary data.</text>
</comment>
<evidence type="ECO:0000256" key="2">
    <source>
        <dbReference type="ARBA" id="ARBA00023125"/>
    </source>
</evidence>
<feature type="region of interest" description="Disordered" evidence="4">
    <location>
        <begin position="576"/>
        <end position="596"/>
    </location>
</feature>
<dbReference type="PROSITE" id="PS51253">
    <property type="entry name" value="HTH_CENPB"/>
    <property type="match status" value="1"/>
</dbReference>
<sequence>MDMKKRKCYTDAQVAEALLSIRQGMSIYQASKQYNVPKTTLRSKRDELYENEKCGKQPVLNRNEEKQVVDWIHYLGKSGFPVTKEQLLHTVSKLVENLNRPNPFKDGVPGKKWFLGFMQRHPAVSKRVAQNLPTSRNQVTEEALRAWFDRVRTYFENNNLLQVFEDPKRIFNCDETGFFLCPKDKQVLVQKGSKRVYNRVANDDKECLTVLVNVSADGNIAPPMVLFPYKRLPNNIKSTVPSWWGLGNTESGWITMESFYEYVANVFYPWLVQQEITLPVVLFLDGHTSHISLPLTTFCKEKGIVLVALLPNSTHVLQPLDVAVFRPIKGTWRDIVREFRLKHNYAKLKRTDFSAEVQKCFDKSLKPETIKNGFKCCGIYPFDKKNIDYDKLLSKVSKANQDQNSVVHTDKNENEFKKQFESRLSPDVLTLFKEAGNNWTSDPTYEKLFLFWKSLAGSHESQDTALEIGETTFTNNVDSENISNVVFNFDVRSDGILTPLNEEAAGNKDSVILDSTQISLSSNAIPTFEENNILKSNALLQTPMVDSTLNVIDLRIVQEVTPPPKPQLFTEEKASKLIRSSTPESNKCSSPPMSLSEIENADDEVNCSSSLSLRPMKMQQDPVKDYKSSNEIDLPREPLVTPSTSQTVTPIAHNNIPTPFKQVATPFKNAFFFFQKQKIIPKTKR</sequence>
<evidence type="ECO:0000259" key="5">
    <source>
        <dbReference type="PROSITE" id="PS51253"/>
    </source>
</evidence>
<dbReference type="GO" id="GO:0005634">
    <property type="term" value="C:nucleus"/>
    <property type="evidence" value="ECO:0007669"/>
    <property type="project" value="UniProtKB-SubCell"/>
</dbReference>
<dbReference type="InterPro" id="IPR009057">
    <property type="entry name" value="Homeodomain-like_sf"/>
</dbReference>
<feature type="domain" description="HTH CENPB-type" evidence="5">
    <location>
        <begin position="52"/>
        <end position="127"/>
    </location>
</feature>
<feature type="compositionally biased region" description="Polar residues" evidence="4">
    <location>
        <begin position="578"/>
        <end position="593"/>
    </location>
</feature>
<evidence type="ECO:0000313" key="6">
    <source>
        <dbReference type="EMBL" id="KAL0830060.1"/>
    </source>
</evidence>
<comment type="subcellular location">
    <subcellularLocation>
        <location evidence="1">Nucleus</location>
    </subcellularLocation>
</comment>